<dbReference type="PANTHER" id="PTHR24248">
    <property type="entry name" value="ADRENERGIC RECEPTOR-RELATED G-PROTEIN COUPLED RECEPTOR"/>
    <property type="match status" value="1"/>
</dbReference>
<dbReference type="GO" id="GO:0071880">
    <property type="term" value="P:adenylate cyclase-activating adrenergic receptor signaling pathway"/>
    <property type="evidence" value="ECO:0007669"/>
    <property type="project" value="TreeGrafter"/>
</dbReference>
<dbReference type="Pfam" id="PF00001">
    <property type="entry name" value="7tm_1"/>
    <property type="match status" value="1"/>
</dbReference>
<evidence type="ECO:0000256" key="6">
    <source>
        <dbReference type="ARBA" id="ARBA00023136"/>
    </source>
</evidence>
<dbReference type="AlphaFoldDB" id="A0A974GZC8"/>
<keyword evidence="2" id="KW-1003">Cell membrane</keyword>
<feature type="transmembrane region" description="Helical" evidence="10">
    <location>
        <begin position="20"/>
        <end position="40"/>
    </location>
</feature>
<dbReference type="SUPFAM" id="SSF81321">
    <property type="entry name" value="Family A G protein-coupled receptor-like"/>
    <property type="match status" value="1"/>
</dbReference>
<dbReference type="InterPro" id="IPR017452">
    <property type="entry name" value="GPCR_Rhodpsn_7TM"/>
</dbReference>
<evidence type="ECO:0000256" key="9">
    <source>
        <dbReference type="ARBA" id="ARBA00023224"/>
    </source>
</evidence>
<evidence type="ECO:0000256" key="2">
    <source>
        <dbReference type="ARBA" id="ARBA00022475"/>
    </source>
</evidence>
<feature type="domain" description="G-protein coupled receptors family 1 profile" evidence="11">
    <location>
        <begin position="1"/>
        <end position="71"/>
    </location>
</feature>
<dbReference type="PRINTS" id="PR00237">
    <property type="entry name" value="GPCRRHODOPSN"/>
</dbReference>
<dbReference type="PANTHER" id="PTHR24248:SF199">
    <property type="entry name" value="IP13425P-RELATED"/>
    <property type="match status" value="1"/>
</dbReference>
<evidence type="ECO:0000256" key="5">
    <source>
        <dbReference type="ARBA" id="ARBA00023040"/>
    </source>
</evidence>
<sequence>TQDEKPNWSMTIETKAAKTLSIVMGIFLLCWLPFSVVALFDPYFNFATANGVYDAVLWMGYVNSTLNPMIYAFFYPRFRKCFGLIVKGNIFNADSSSLYVLSNKW</sequence>
<dbReference type="Gene3D" id="1.20.1070.10">
    <property type="entry name" value="Rhodopsin 7-helix transmembrane proteins"/>
    <property type="match status" value="1"/>
</dbReference>
<gene>
    <name evidence="12" type="ORF">XELAEV_180000982mg</name>
</gene>
<evidence type="ECO:0000256" key="10">
    <source>
        <dbReference type="SAM" id="Phobius"/>
    </source>
</evidence>
<comment type="subcellular location">
    <subcellularLocation>
        <location evidence="1">Cell membrane</location>
        <topology evidence="1">Multi-pass membrane protein</topology>
    </subcellularLocation>
</comment>
<evidence type="ECO:0000256" key="7">
    <source>
        <dbReference type="ARBA" id="ARBA00023157"/>
    </source>
</evidence>
<keyword evidence="4 10" id="KW-1133">Transmembrane helix</keyword>
<dbReference type="Proteomes" id="UP000694892">
    <property type="component" value="Unassembled WGS sequence"/>
</dbReference>
<feature type="transmembrane region" description="Helical" evidence="10">
    <location>
        <begin position="55"/>
        <end position="74"/>
    </location>
</feature>
<keyword evidence="5" id="KW-0297">G-protein coupled receptor</keyword>
<dbReference type="EMBL" id="KV467278">
    <property type="protein sequence ID" value="OCT56433.1"/>
    <property type="molecule type" value="Genomic_DNA"/>
</dbReference>
<organism evidence="12">
    <name type="scientific">Xenopus laevis</name>
    <name type="common">African clawed frog</name>
    <dbReference type="NCBI Taxonomy" id="8355"/>
    <lineage>
        <taxon>Eukaryota</taxon>
        <taxon>Metazoa</taxon>
        <taxon>Chordata</taxon>
        <taxon>Craniata</taxon>
        <taxon>Vertebrata</taxon>
        <taxon>Euteleostomi</taxon>
        <taxon>Amphibia</taxon>
        <taxon>Batrachia</taxon>
        <taxon>Anura</taxon>
        <taxon>Pipoidea</taxon>
        <taxon>Pipidae</taxon>
        <taxon>Xenopodinae</taxon>
        <taxon>Xenopus</taxon>
        <taxon>Xenopus</taxon>
    </lineage>
</organism>
<evidence type="ECO:0000256" key="4">
    <source>
        <dbReference type="ARBA" id="ARBA00022989"/>
    </source>
</evidence>
<keyword evidence="8" id="KW-0675">Receptor</keyword>
<evidence type="ECO:0000256" key="3">
    <source>
        <dbReference type="ARBA" id="ARBA00022692"/>
    </source>
</evidence>
<evidence type="ECO:0000313" key="12">
    <source>
        <dbReference type="EMBL" id="OCT56433.1"/>
    </source>
</evidence>
<keyword evidence="3 10" id="KW-0812">Transmembrane</keyword>
<keyword evidence="9" id="KW-0807">Transducer</keyword>
<keyword evidence="6 10" id="KW-0472">Membrane</keyword>
<feature type="non-terminal residue" evidence="12">
    <location>
        <position position="1"/>
    </location>
</feature>
<reference evidence="12" key="1">
    <citation type="submission" date="2016-05" db="EMBL/GenBank/DDBJ databases">
        <title>WGS assembly of Xenopus laevis.</title>
        <authorList>
            <person name="Session A."/>
            <person name="Uno Y."/>
            <person name="Kwon T."/>
            <person name="Chapman J."/>
            <person name="Toyoda A."/>
            <person name="Takahashi S."/>
            <person name="Fukui A."/>
            <person name="Hikosaka A."/>
            <person name="Putnam N."/>
            <person name="Stites J."/>
            <person name="Van Heeringen S."/>
            <person name="Quigley I."/>
            <person name="Heinz S."/>
            <person name="Hellsten U."/>
            <person name="Lyons J."/>
            <person name="Suzuki A."/>
            <person name="Kondo M."/>
            <person name="Ogino H."/>
            <person name="Ochi H."/>
            <person name="Bogdanovic O."/>
            <person name="Lister R."/>
            <person name="Georgiou G."/>
            <person name="Paranjpe S."/>
            <person name="Van Kruijsbergen I."/>
            <person name="Mozaffari S."/>
            <person name="Shu S."/>
            <person name="Schmutz J."/>
            <person name="Jenkins J."/>
            <person name="Grimwood J."/>
            <person name="Carlson J."/>
            <person name="Mitros T."/>
            <person name="Simakov O."/>
            <person name="Heald R."/>
            <person name="Miller K."/>
            <person name="Haudenschild C."/>
            <person name="Kuroki Y."/>
            <person name="Tanaka T."/>
            <person name="Michiue T."/>
            <person name="Watanabe M."/>
            <person name="Kinoshita T."/>
            <person name="Ohta Y."/>
            <person name="Mawaribuchi S."/>
            <person name="Suzuki Y."/>
            <person name="Haramoto Y."/>
            <person name="Yamamoto T."/>
            <person name="Takagi C."/>
            <person name="Kitzman J."/>
            <person name="Shendure J."/>
            <person name="Nakayama T."/>
            <person name="Izutsu Y."/>
            <person name="Robert J."/>
            <person name="Dichmann D."/>
            <person name="Flajnik M."/>
            <person name="Houston D."/>
            <person name="Marcotte E."/>
            <person name="Wallingford J."/>
            <person name="Ito Y."/>
            <person name="Asashima M."/>
            <person name="Ueno N."/>
            <person name="Matsuda Y."/>
            <person name="Jan Veenstra G."/>
            <person name="Fujiyama A."/>
            <person name="Harland R."/>
            <person name="Taira M."/>
            <person name="Rokhsar D.S."/>
        </authorList>
    </citation>
    <scope>NUCLEOTIDE SEQUENCE</scope>
    <source>
        <strain evidence="12">J</strain>
        <tissue evidence="12">Blood</tissue>
    </source>
</reference>
<proteinExistence type="predicted"/>
<evidence type="ECO:0000256" key="1">
    <source>
        <dbReference type="ARBA" id="ARBA00004651"/>
    </source>
</evidence>
<evidence type="ECO:0000259" key="11">
    <source>
        <dbReference type="PROSITE" id="PS50262"/>
    </source>
</evidence>
<protein>
    <recommendedName>
        <fullName evidence="11">G-protein coupled receptors family 1 profile domain-containing protein</fullName>
    </recommendedName>
</protein>
<dbReference type="GO" id="GO:0005886">
    <property type="term" value="C:plasma membrane"/>
    <property type="evidence" value="ECO:0007669"/>
    <property type="project" value="UniProtKB-SubCell"/>
</dbReference>
<keyword evidence="7" id="KW-1015">Disulfide bond</keyword>
<dbReference type="GO" id="GO:0043410">
    <property type="term" value="P:positive regulation of MAPK cascade"/>
    <property type="evidence" value="ECO:0007669"/>
    <property type="project" value="TreeGrafter"/>
</dbReference>
<evidence type="ECO:0000256" key="8">
    <source>
        <dbReference type="ARBA" id="ARBA00023170"/>
    </source>
</evidence>
<accession>A0A974GZC8</accession>
<dbReference type="PROSITE" id="PS50262">
    <property type="entry name" value="G_PROTEIN_RECEP_F1_2"/>
    <property type="match status" value="1"/>
</dbReference>
<dbReference type="InterPro" id="IPR000276">
    <property type="entry name" value="GPCR_Rhodpsn"/>
</dbReference>
<name>A0A974GZC8_XENLA</name>
<dbReference type="GO" id="GO:0004993">
    <property type="term" value="F:G protein-coupled serotonin receptor activity"/>
    <property type="evidence" value="ECO:0007669"/>
    <property type="project" value="UniProtKB-ARBA"/>
</dbReference>